<evidence type="ECO:0000256" key="9">
    <source>
        <dbReference type="ARBA" id="ARBA00023264"/>
    </source>
</evidence>
<evidence type="ECO:0000256" key="7">
    <source>
        <dbReference type="ARBA" id="ARBA00023209"/>
    </source>
</evidence>
<keyword evidence="7" id="KW-0594">Phospholipid biosynthesis</keyword>
<protein>
    <recommendedName>
        <fullName evidence="3">phosphatidylserine decarboxylase</fullName>
        <ecNumber evidence="3">4.1.1.65</ecNumber>
    </recommendedName>
</protein>
<dbReference type="GO" id="GO:0005739">
    <property type="term" value="C:mitochondrion"/>
    <property type="evidence" value="ECO:0007669"/>
    <property type="project" value="TreeGrafter"/>
</dbReference>
<keyword evidence="4" id="KW-0444">Lipid biosynthesis</keyword>
<keyword evidence="10" id="KW-0670">Pyruvate</keyword>
<keyword evidence="13" id="KW-0812">Transmembrane</keyword>
<evidence type="ECO:0000256" key="6">
    <source>
        <dbReference type="ARBA" id="ARBA00023098"/>
    </source>
</evidence>
<evidence type="ECO:0000256" key="2">
    <source>
        <dbReference type="ARBA" id="ARBA00005189"/>
    </source>
</evidence>
<name>A0A914N4C8_MELIC</name>
<sequence length="368" mass="42445">MKKTTTTTILSNLFYRQHSSISLRFLTTKIPNKNSIIKLPTIKKVSGAVGALTLLYSLNILPEWRQFRDPKHYYSNLSVSLYFFGDLFPKRQFTEKIRIQCSPLVSFLSPKAGILCNLKVSTFLREYIYGLYVWLYNCNMEEAKEPSLLNYSTFSEFFNRELKEGIRPINLYSDLVSPADGTVLHFGKVIDGRIECVKGQDYEINEFLGPFNINKIKENNSLYQLIIYLAPGDYHAFHSPTKWKIFEKTHFPGFYQSVRPTNLLKNPKLFCQNERIVLTGEWKFGYFSMTPVAAMFVGNIVIFDEQEKNRKLKENTKFATKGLSVNPGEKIGEFRMGSAIVLIFEAPKNINFCIEAGQKLKYGQKLLI</sequence>
<keyword evidence="13" id="KW-1133">Transmembrane helix</keyword>
<dbReference type="AlphaFoldDB" id="A0A914N4C8"/>
<evidence type="ECO:0000256" key="13">
    <source>
        <dbReference type="SAM" id="Phobius"/>
    </source>
</evidence>
<comment type="function">
    <text evidence="12">Catalyzes the formation of phosphatidylethanolamine (PtdEtn) from phosphatidylserine (PtdSer). Plays a central role in phospholipid metabolism and in the interorganelle trafficking of phosphatidylserine. May be involved in lipid droplet biogenesis at the endoplasmic reticulum membrane.</text>
</comment>
<dbReference type="GO" id="GO:0006646">
    <property type="term" value="P:phosphatidylethanolamine biosynthetic process"/>
    <property type="evidence" value="ECO:0007669"/>
    <property type="project" value="TreeGrafter"/>
</dbReference>
<evidence type="ECO:0000313" key="14">
    <source>
        <dbReference type="Proteomes" id="UP000887563"/>
    </source>
</evidence>
<comment type="pathway">
    <text evidence="11">Phospholipid metabolism; phosphatidylethanolamine biosynthesis.</text>
</comment>
<evidence type="ECO:0000256" key="4">
    <source>
        <dbReference type="ARBA" id="ARBA00022516"/>
    </source>
</evidence>
<dbReference type="WBParaSite" id="Minc3s03539g34139">
    <property type="protein sequence ID" value="Minc3s03539g34139"/>
    <property type="gene ID" value="Minc3s03539g34139"/>
</dbReference>
<evidence type="ECO:0000256" key="5">
    <source>
        <dbReference type="ARBA" id="ARBA00022793"/>
    </source>
</evidence>
<dbReference type="EC" id="4.1.1.65" evidence="3"/>
<keyword evidence="13" id="KW-0472">Membrane</keyword>
<dbReference type="NCBIfam" id="TIGR00163">
    <property type="entry name" value="PS_decarb"/>
    <property type="match status" value="1"/>
</dbReference>
<evidence type="ECO:0000313" key="15">
    <source>
        <dbReference type="WBParaSite" id="Minc3s03539g34139"/>
    </source>
</evidence>
<dbReference type="PANTHER" id="PTHR10067:SF6">
    <property type="entry name" value="PHOSPHATIDYLSERINE DECARBOXYLASE PROENZYME, MITOCHONDRIAL"/>
    <property type="match status" value="1"/>
</dbReference>
<dbReference type="GO" id="GO:0004609">
    <property type="term" value="F:phosphatidylserine decarboxylase activity"/>
    <property type="evidence" value="ECO:0007669"/>
    <property type="project" value="UniProtKB-EC"/>
</dbReference>
<dbReference type="InterPro" id="IPR033177">
    <property type="entry name" value="PSD-B"/>
</dbReference>
<accession>A0A914N4C8</accession>
<keyword evidence="6" id="KW-0443">Lipid metabolism</keyword>
<proteinExistence type="predicted"/>
<keyword evidence="8" id="KW-0456">Lyase</keyword>
<dbReference type="Pfam" id="PF02666">
    <property type="entry name" value="PS_Dcarbxylase"/>
    <property type="match status" value="1"/>
</dbReference>
<comment type="pathway">
    <text evidence="2">Lipid metabolism.</text>
</comment>
<keyword evidence="9" id="KW-1208">Phospholipid metabolism</keyword>
<evidence type="ECO:0000256" key="12">
    <source>
        <dbReference type="ARBA" id="ARBA00045136"/>
    </source>
</evidence>
<evidence type="ECO:0000256" key="3">
    <source>
        <dbReference type="ARBA" id="ARBA00012243"/>
    </source>
</evidence>
<keyword evidence="14" id="KW-1185">Reference proteome</keyword>
<dbReference type="PANTHER" id="PTHR10067">
    <property type="entry name" value="PHOSPHATIDYLSERINE DECARBOXYLASE"/>
    <property type="match status" value="1"/>
</dbReference>
<feature type="transmembrane region" description="Helical" evidence="13">
    <location>
        <begin position="284"/>
        <end position="303"/>
    </location>
</feature>
<dbReference type="Proteomes" id="UP000887563">
    <property type="component" value="Unplaced"/>
</dbReference>
<comment type="cofactor">
    <cofactor evidence="1">
        <name>pyruvate</name>
        <dbReference type="ChEBI" id="CHEBI:15361"/>
    </cofactor>
</comment>
<dbReference type="InterPro" id="IPR003817">
    <property type="entry name" value="PS_Dcarbxylase"/>
</dbReference>
<evidence type="ECO:0000256" key="10">
    <source>
        <dbReference type="ARBA" id="ARBA00023317"/>
    </source>
</evidence>
<evidence type="ECO:0000256" key="8">
    <source>
        <dbReference type="ARBA" id="ARBA00023239"/>
    </source>
</evidence>
<evidence type="ECO:0000256" key="11">
    <source>
        <dbReference type="ARBA" id="ARBA00024326"/>
    </source>
</evidence>
<evidence type="ECO:0000256" key="1">
    <source>
        <dbReference type="ARBA" id="ARBA00001928"/>
    </source>
</evidence>
<reference evidence="15" key="1">
    <citation type="submission" date="2022-11" db="UniProtKB">
        <authorList>
            <consortium name="WormBaseParasite"/>
        </authorList>
    </citation>
    <scope>IDENTIFICATION</scope>
</reference>
<keyword evidence="5" id="KW-0210">Decarboxylase</keyword>
<organism evidence="14 15">
    <name type="scientific">Meloidogyne incognita</name>
    <name type="common">Southern root-knot nematode worm</name>
    <name type="synonym">Oxyuris incognita</name>
    <dbReference type="NCBI Taxonomy" id="6306"/>
    <lineage>
        <taxon>Eukaryota</taxon>
        <taxon>Metazoa</taxon>
        <taxon>Ecdysozoa</taxon>
        <taxon>Nematoda</taxon>
        <taxon>Chromadorea</taxon>
        <taxon>Rhabditida</taxon>
        <taxon>Tylenchina</taxon>
        <taxon>Tylenchomorpha</taxon>
        <taxon>Tylenchoidea</taxon>
        <taxon>Meloidogynidae</taxon>
        <taxon>Meloidogyninae</taxon>
        <taxon>Meloidogyne</taxon>
        <taxon>Meloidogyne incognita group</taxon>
    </lineage>
</organism>